<reference evidence="15" key="1">
    <citation type="submission" date="2014-03" db="EMBL/GenBank/DDBJ databases">
        <authorList>
            <person name="Aksoy S."/>
            <person name="Warren W."/>
            <person name="Wilson R.K."/>
        </authorList>
    </citation>
    <scope>NUCLEOTIDE SEQUENCE [LARGE SCALE GENOMIC DNA]</scope>
    <source>
        <strain evidence="15">IAEA</strain>
    </source>
</reference>
<comment type="similarity">
    <text evidence="3">Belongs to the phosphohexose mutase family.</text>
</comment>
<comment type="subcellular location">
    <subcellularLocation>
        <location evidence="2">Cytoplasm</location>
    </subcellularLocation>
</comment>
<dbReference type="GO" id="GO:0005737">
    <property type="term" value="C:cytoplasm"/>
    <property type="evidence" value="ECO:0007669"/>
    <property type="project" value="UniProtKB-SubCell"/>
</dbReference>
<dbReference type="Pfam" id="PF02879">
    <property type="entry name" value="PGM_PMM_II"/>
    <property type="match status" value="1"/>
</dbReference>
<evidence type="ECO:0000256" key="2">
    <source>
        <dbReference type="ARBA" id="ARBA00004496"/>
    </source>
</evidence>
<evidence type="ECO:0008006" key="16">
    <source>
        <dbReference type="Google" id="ProtNLM"/>
    </source>
</evidence>
<evidence type="ECO:0000256" key="10">
    <source>
        <dbReference type="ARBA" id="ARBA00023277"/>
    </source>
</evidence>
<dbReference type="AlphaFoldDB" id="A0A1A9ZUY8"/>
<reference evidence="14" key="2">
    <citation type="submission" date="2020-05" db="UniProtKB">
        <authorList>
            <consortium name="EnsemblMetazoa"/>
        </authorList>
    </citation>
    <scope>IDENTIFICATION</scope>
    <source>
        <strain evidence="14">IAEA</strain>
    </source>
</reference>
<sequence>MAIYSGDSNLDEQIELSLKWDRNTHILNEIKELLIKKDFPKLSKRLLERLTFGTAGLRACMRAGFDSMNDLVIIETAQGLCEYIKEQYKEEDYKRGVVFGFDGRYNSKRFAELSATVFVQNKIKVYLYGHMVATPFVPFAILQKHCLAGVMVTASHNPKEDNGYKVYWGNGAQIISPHDKNIQKAILDNLEPKASSWRTDMLTRTELLEDPFEEMHELYFQTLRTHIPQKYLDVNQQQKEQGNIRFVYTAMHGVGWPFVKQAFQIACLPNLAPVEEQKEADPEFPTVKFPNPEEGKSSLQLSIKKAEDESINMILANDPDADRLAYAEKDNETGVWKVFNGNELGTLLGWWSIENYKGLHPDVDMGECYLLASTVSSKILLAMAEREGFNFIETLTGFKWMGNRAIELMQQDKHVLFAFEEAIGFMFSTAVLDKDGISAATHLATMACYLHATEGLTLTKKLQQIYQKYGYHCTNCSYWFCDQPEIIKRIFNRLRNFENGQPGTYPSSILNGEFRIKNIRDLTTGIDTAQPHGLAILPVSSSSQMITFNFENGLVITLRTSGTEPKIKYYAELCAKPEEKDWGKLRTILDRMVEAIVEEFLQPSLNNLKPKAD</sequence>
<evidence type="ECO:0000259" key="11">
    <source>
        <dbReference type="Pfam" id="PF02878"/>
    </source>
</evidence>
<organism evidence="14 15">
    <name type="scientific">Glossina pallidipes</name>
    <name type="common">Tsetse fly</name>
    <dbReference type="NCBI Taxonomy" id="7398"/>
    <lineage>
        <taxon>Eukaryota</taxon>
        <taxon>Metazoa</taxon>
        <taxon>Ecdysozoa</taxon>
        <taxon>Arthropoda</taxon>
        <taxon>Hexapoda</taxon>
        <taxon>Insecta</taxon>
        <taxon>Pterygota</taxon>
        <taxon>Neoptera</taxon>
        <taxon>Endopterygota</taxon>
        <taxon>Diptera</taxon>
        <taxon>Brachycera</taxon>
        <taxon>Muscomorpha</taxon>
        <taxon>Hippoboscoidea</taxon>
        <taxon>Glossinidae</taxon>
        <taxon>Glossina</taxon>
    </lineage>
</organism>
<dbReference type="EnsemblMetazoa" id="GPAI025875-RA">
    <property type="protein sequence ID" value="GPAI025875-PA"/>
    <property type="gene ID" value="GPAI025875"/>
</dbReference>
<proteinExistence type="inferred from homology"/>
<dbReference type="InterPro" id="IPR016055">
    <property type="entry name" value="A-D-PHexomutase_a/b/a-I/II/III"/>
</dbReference>
<evidence type="ECO:0000256" key="3">
    <source>
        <dbReference type="ARBA" id="ARBA00010231"/>
    </source>
</evidence>
<dbReference type="SUPFAM" id="SSF53738">
    <property type="entry name" value="Phosphoglucomutase, first 3 domains"/>
    <property type="match status" value="3"/>
</dbReference>
<keyword evidence="5" id="KW-0313">Glucose metabolism</keyword>
<feature type="domain" description="Alpha-D-phosphohexomutase alpha/beta/alpha" evidence="12">
    <location>
        <begin position="234"/>
        <end position="329"/>
    </location>
</feature>
<evidence type="ECO:0000256" key="1">
    <source>
        <dbReference type="ARBA" id="ARBA00001946"/>
    </source>
</evidence>
<dbReference type="InterPro" id="IPR036900">
    <property type="entry name" value="A-D-PHexomutase_C_sf"/>
</dbReference>
<keyword evidence="8" id="KW-0460">Magnesium</keyword>
<dbReference type="Pfam" id="PF02880">
    <property type="entry name" value="PGM_PMM_III"/>
    <property type="match status" value="1"/>
</dbReference>
<keyword evidence="6" id="KW-0597">Phosphoprotein</keyword>
<dbReference type="GO" id="GO:0006006">
    <property type="term" value="P:glucose metabolic process"/>
    <property type="evidence" value="ECO:0007669"/>
    <property type="project" value="UniProtKB-KW"/>
</dbReference>
<dbReference type="Pfam" id="PF02878">
    <property type="entry name" value="PGM_PMM_I"/>
    <property type="match status" value="1"/>
</dbReference>
<dbReference type="PANTHER" id="PTHR45745">
    <property type="entry name" value="PHOSPHOMANNOMUTASE 45A"/>
    <property type="match status" value="1"/>
</dbReference>
<accession>A0A1A9ZUY8</accession>
<dbReference type="GO" id="GO:0008973">
    <property type="term" value="F:phosphopentomutase activity"/>
    <property type="evidence" value="ECO:0007669"/>
    <property type="project" value="TreeGrafter"/>
</dbReference>
<dbReference type="Gene3D" id="3.40.120.10">
    <property type="entry name" value="Alpha-D-Glucose-1,6-Bisphosphate, subunit A, domain 3"/>
    <property type="match status" value="3"/>
</dbReference>
<evidence type="ECO:0000256" key="4">
    <source>
        <dbReference type="ARBA" id="ARBA00022490"/>
    </source>
</evidence>
<name>A0A1A9ZUY8_GLOPL</name>
<dbReference type="FunFam" id="3.40.120.10:FF:000035">
    <property type="entry name" value="Pgm3p"/>
    <property type="match status" value="1"/>
</dbReference>
<evidence type="ECO:0000313" key="14">
    <source>
        <dbReference type="EnsemblMetazoa" id="GPAI025875-PA"/>
    </source>
</evidence>
<keyword evidence="15" id="KW-1185">Reference proteome</keyword>
<keyword evidence="9" id="KW-0413">Isomerase</keyword>
<dbReference type="CDD" id="cd05799">
    <property type="entry name" value="PGM2"/>
    <property type="match status" value="1"/>
</dbReference>
<evidence type="ECO:0000259" key="12">
    <source>
        <dbReference type="Pfam" id="PF02879"/>
    </source>
</evidence>
<dbReference type="FunFam" id="3.40.120.10:FF:000017">
    <property type="entry name" value="glucose 1,6-bisphosphate synthase"/>
    <property type="match status" value="1"/>
</dbReference>
<evidence type="ECO:0000256" key="8">
    <source>
        <dbReference type="ARBA" id="ARBA00022842"/>
    </source>
</evidence>
<protein>
    <recommendedName>
        <fullName evidence="16">Phosphoglucomutase-2</fullName>
    </recommendedName>
</protein>
<keyword evidence="10" id="KW-0119">Carbohydrate metabolism</keyword>
<dbReference type="PANTHER" id="PTHR45745:SF1">
    <property type="entry name" value="PHOSPHOGLUCOMUTASE 2B-RELATED"/>
    <property type="match status" value="1"/>
</dbReference>
<comment type="cofactor">
    <cofactor evidence="1">
        <name>Mg(2+)</name>
        <dbReference type="ChEBI" id="CHEBI:18420"/>
    </cofactor>
</comment>
<feature type="domain" description="Alpha-D-phosphohexomutase alpha/beta/alpha" evidence="11">
    <location>
        <begin position="50"/>
        <end position="189"/>
    </location>
</feature>
<evidence type="ECO:0000259" key="13">
    <source>
        <dbReference type="Pfam" id="PF02880"/>
    </source>
</evidence>
<dbReference type="Proteomes" id="UP000092445">
    <property type="component" value="Unassembled WGS sequence"/>
</dbReference>
<evidence type="ECO:0000256" key="5">
    <source>
        <dbReference type="ARBA" id="ARBA00022526"/>
    </source>
</evidence>
<dbReference type="GO" id="GO:0005634">
    <property type="term" value="C:nucleus"/>
    <property type="evidence" value="ECO:0007669"/>
    <property type="project" value="TreeGrafter"/>
</dbReference>
<dbReference type="PROSITE" id="PS00710">
    <property type="entry name" value="PGM_PMM"/>
    <property type="match status" value="1"/>
</dbReference>
<evidence type="ECO:0000256" key="7">
    <source>
        <dbReference type="ARBA" id="ARBA00022723"/>
    </source>
</evidence>
<dbReference type="InterPro" id="IPR016066">
    <property type="entry name" value="A-D-PHexomutase_CS"/>
</dbReference>
<dbReference type="InterPro" id="IPR005844">
    <property type="entry name" value="A-D-PHexomutase_a/b/a-I"/>
</dbReference>
<dbReference type="InterPro" id="IPR005846">
    <property type="entry name" value="A-D-PHexomutase_a/b/a-III"/>
</dbReference>
<feature type="domain" description="Alpha-D-phosphohexomutase alpha/beta/alpha" evidence="13">
    <location>
        <begin position="341"/>
        <end position="469"/>
    </location>
</feature>
<dbReference type="GO" id="GO:0006166">
    <property type="term" value="P:purine ribonucleoside salvage"/>
    <property type="evidence" value="ECO:0007669"/>
    <property type="project" value="TreeGrafter"/>
</dbReference>
<dbReference type="GO" id="GO:0000287">
    <property type="term" value="F:magnesium ion binding"/>
    <property type="evidence" value="ECO:0007669"/>
    <property type="project" value="InterPro"/>
</dbReference>
<dbReference type="InterPro" id="IPR005841">
    <property type="entry name" value="Alpha-D-phosphohexomutase_SF"/>
</dbReference>
<dbReference type="PRINTS" id="PR00509">
    <property type="entry name" value="PGMPMM"/>
</dbReference>
<keyword evidence="7" id="KW-0479">Metal-binding</keyword>
<evidence type="ECO:0000256" key="6">
    <source>
        <dbReference type="ARBA" id="ARBA00022553"/>
    </source>
</evidence>
<evidence type="ECO:0000313" key="15">
    <source>
        <dbReference type="Proteomes" id="UP000092445"/>
    </source>
</evidence>
<evidence type="ECO:0000256" key="9">
    <source>
        <dbReference type="ARBA" id="ARBA00023235"/>
    </source>
</evidence>
<keyword evidence="4" id="KW-0963">Cytoplasm</keyword>
<dbReference type="STRING" id="7398.A0A1A9ZUY8"/>
<dbReference type="InterPro" id="IPR005845">
    <property type="entry name" value="A-D-PHexomutase_a/b/a-II"/>
</dbReference>
<dbReference type="SUPFAM" id="SSF55957">
    <property type="entry name" value="Phosphoglucomutase, C-terminal domain"/>
    <property type="match status" value="1"/>
</dbReference>
<dbReference type="VEuPathDB" id="VectorBase:GPAI025875"/>